<dbReference type="GO" id="GO:0016757">
    <property type="term" value="F:glycosyltransferase activity"/>
    <property type="evidence" value="ECO:0007669"/>
    <property type="project" value="TreeGrafter"/>
</dbReference>
<accession>A0A7D8ALW1</accession>
<evidence type="ECO:0000313" key="2">
    <source>
        <dbReference type="Proteomes" id="UP000515708"/>
    </source>
</evidence>
<dbReference type="Proteomes" id="UP000515708">
    <property type="component" value="Chromosome"/>
</dbReference>
<dbReference type="RefSeq" id="WP_182252407.1">
    <property type="nucleotide sequence ID" value="NZ_CP043732.1"/>
</dbReference>
<dbReference type="PANTHER" id="PTHR12526:SF600">
    <property type="entry name" value="GLYCOSYL TRANSFERASE GROUP 1"/>
    <property type="match status" value="1"/>
</dbReference>
<organism evidence="1 2">
    <name type="scientific">Microbacterium esteraromaticum</name>
    <dbReference type="NCBI Taxonomy" id="57043"/>
    <lineage>
        <taxon>Bacteria</taxon>
        <taxon>Bacillati</taxon>
        <taxon>Actinomycetota</taxon>
        <taxon>Actinomycetes</taxon>
        <taxon>Micrococcales</taxon>
        <taxon>Microbacteriaceae</taxon>
        <taxon>Microbacterium</taxon>
    </lineage>
</organism>
<dbReference type="SUPFAM" id="SSF53756">
    <property type="entry name" value="UDP-Glycosyltransferase/glycogen phosphorylase"/>
    <property type="match status" value="1"/>
</dbReference>
<dbReference type="Gene3D" id="3.40.50.2000">
    <property type="entry name" value="Glycogen Phosphorylase B"/>
    <property type="match status" value="2"/>
</dbReference>
<dbReference type="PANTHER" id="PTHR12526">
    <property type="entry name" value="GLYCOSYLTRANSFERASE"/>
    <property type="match status" value="1"/>
</dbReference>
<sequence>MTDLVVQSLEPWDDVWRRNQYLIAGLLAQDSTLRVLFVEPPDDPLHALRRGRVPEFGHGVRRVTDRLWTLRPLKVLPRRLDGRADERRARAVVAAAAKLGMTSPIIWVNDPGAAVVARLSGWTSLYDITDDWLAAERPEAERARIREGEQWLMRNAAAVVACSPELVRRKSDQRDDIVLVQNAVDLARYRMPTTRPADLPIGRAAVYAGTLHRDRLDVELCLRTAAALGAEGTLVLVGPDALPAPDSVALRAGGVMMVGAKSRDEVPAYLQHADALVVPHVVTPFTESLDPLKLYEYRAVGRPVVSTAVAGFRDDPSTVVVDSDGFAAAVTDAMRSSKPFPHGASGRGDDWSARVTRLRSVLDGLR</sequence>
<keyword evidence="1" id="KW-0808">Transferase</keyword>
<dbReference type="EMBL" id="CP043732">
    <property type="protein sequence ID" value="QMU97408.1"/>
    <property type="molecule type" value="Genomic_DNA"/>
</dbReference>
<evidence type="ECO:0000313" key="1">
    <source>
        <dbReference type="EMBL" id="QMU97408.1"/>
    </source>
</evidence>
<reference evidence="1 2" key="1">
    <citation type="journal article" date="2020" name="Front. Microbiol.">
        <title>Design of Bacterial Strain-Specific qPCR Assays Using NGS Data and Publicly Available Resources and Its Application to Track Biocontrol Strains.</title>
        <authorList>
            <person name="Hernandez I."/>
            <person name="Sant C."/>
            <person name="Martinez R."/>
            <person name="Fernandez C."/>
        </authorList>
    </citation>
    <scope>NUCLEOTIDE SEQUENCE [LARGE SCALE GENOMIC DNA]</scope>
    <source>
        <strain evidence="1 2">B24</strain>
    </source>
</reference>
<protein>
    <submittedName>
        <fullName evidence="1">Glycosyltransferase family 1 protein</fullName>
    </submittedName>
</protein>
<proteinExistence type="predicted"/>
<dbReference type="Pfam" id="PF13692">
    <property type="entry name" value="Glyco_trans_1_4"/>
    <property type="match status" value="1"/>
</dbReference>
<gene>
    <name evidence="1" type="ORF">FVO59_09405</name>
</gene>
<dbReference type="AlphaFoldDB" id="A0A7D8ALW1"/>
<name>A0A7D8ALW1_9MICO</name>